<reference evidence="9 10" key="1">
    <citation type="journal article" date="2021" name="Arch. Microbiol.">
        <title>Harenicola maris gen. nov., sp. nov. isolated from the Sea of Japan shallow sediments.</title>
        <authorList>
            <person name="Romanenko L.A."/>
            <person name="Kurilenko V.V."/>
            <person name="Chernysheva N.Y."/>
            <person name="Tekutyeva L.A."/>
            <person name="Velansky P.V."/>
            <person name="Svetashev V.I."/>
            <person name="Isaeva M.P."/>
        </authorList>
    </citation>
    <scope>NUCLEOTIDE SEQUENCE [LARGE SCALE GENOMIC DNA]</scope>
    <source>
        <strain evidence="9 10">KMM 3653</strain>
    </source>
</reference>
<dbReference type="PANTHER" id="PTHR30636">
    <property type="entry name" value="UPF0701 PROTEIN YICC"/>
    <property type="match status" value="1"/>
</dbReference>
<dbReference type="NCBIfam" id="TIGR00255">
    <property type="entry name" value="YicC/YloC family endoribonuclease"/>
    <property type="match status" value="1"/>
</dbReference>
<feature type="domain" description="Endoribonuclease YicC-like N-terminal" evidence="7">
    <location>
        <begin position="2"/>
        <end position="160"/>
    </location>
</feature>
<proteinExistence type="inferred from homology"/>
<feature type="coiled-coil region" evidence="6">
    <location>
        <begin position="174"/>
        <end position="202"/>
    </location>
</feature>
<evidence type="ECO:0000313" key="9">
    <source>
        <dbReference type="EMBL" id="MBT0956880.1"/>
    </source>
</evidence>
<dbReference type="InterPro" id="IPR005229">
    <property type="entry name" value="YicC/YloC-like"/>
</dbReference>
<dbReference type="AlphaFoldDB" id="A0AAP2CNK0"/>
<evidence type="ECO:0000256" key="4">
    <source>
        <dbReference type="ARBA" id="ARBA00022801"/>
    </source>
</evidence>
<keyword evidence="3" id="KW-0255">Endonuclease</keyword>
<comment type="cofactor">
    <cofactor evidence="1">
        <name>a divalent metal cation</name>
        <dbReference type="ChEBI" id="CHEBI:60240"/>
    </cofactor>
</comment>
<evidence type="ECO:0000256" key="5">
    <source>
        <dbReference type="ARBA" id="ARBA00035648"/>
    </source>
</evidence>
<accession>A0AAP2CNK0</accession>
<sequence length="297" mass="32841">MVNSMTGFAARTHKGQEYSWTWEMRGVNSKGLDMRLRLPDWIDGLEQPLRAEISRNLSRGMITLNLRVTREGKEGAVKIDSTQLSQVLGALSQITQEAERQGLELTAPTTAEILGLKGIADPGAANHGNISMLRSQILSDFKPVIQAFQNMRKTEGAALHAVLLGKVDTMTALIAQARQVIEDRKEEMAETLRANLARVMENADGLDEGRVAQELALLALKSDVTEELDRLDAHVAAANELLQDKEAIGRKLDFLCQEFNREANTLCSKAQSVELTRVGLDLKATIDQIREQIQNVE</sequence>
<keyword evidence="10" id="KW-1185">Reference proteome</keyword>
<dbReference type="Proteomes" id="UP001315686">
    <property type="component" value="Unassembled WGS sequence"/>
</dbReference>
<dbReference type="GO" id="GO:0016787">
    <property type="term" value="F:hydrolase activity"/>
    <property type="evidence" value="ECO:0007669"/>
    <property type="project" value="UniProtKB-KW"/>
</dbReference>
<comment type="caution">
    <text evidence="9">The sequence shown here is derived from an EMBL/GenBank/DDBJ whole genome shotgun (WGS) entry which is preliminary data.</text>
</comment>
<evidence type="ECO:0000259" key="8">
    <source>
        <dbReference type="Pfam" id="PF08340"/>
    </source>
</evidence>
<protein>
    <submittedName>
        <fullName evidence="9">YicC family protein</fullName>
    </submittedName>
</protein>
<dbReference type="GO" id="GO:0004521">
    <property type="term" value="F:RNA endonuclease activity"/>
    <property type="evidence" value="ECO:0007669"/>
    <property type="project" value="InterPro"/>
</dbReference>
<evidence type="ECO:0000256" key="3">
    <source>
        <dbReference type="ARBA" id="ARBA00022759"/>
    </source>
</evidence>
<evidence type="ECO:0000256" key="2">
    <source>
        <dbReference type="ARBA" id="ARBA00022722"/>
    </source>
</evidence>
<keyword evidence="2" id="KW-0540">Nuclease</keyword>
<evidence type="ECO:0000259" key="7">
    <source>
        <dbReference type="Pfam" id="PF03755"/>
    </source>
</evidence>
<comment type="similarity">
    <text evidence="5">Belongs to the YicC/YloC family.</text>
</comment>
<dbReference type="InterPro" id="IPR013527">
    <property type="entry name" value="YicC-like_N"/>
</dbReference>
<dbReference type="Pfam" id="PF03755">
    <property type="entry name" value="YicC-like_N"/>
    <property type="match status" value="1"/>
</dbReference>
<feature type="domain" description="Endoribonuclease YicC-like C-terminal" evidence="8">
    <location>
        <begin position="181"/>
        <end position="297"/>
    </location>
</feature>
<dbReference type="RefSeq" id="WP_327793066.1">
    <property type="nucleotide sequence ID" value="NZ_JADQAZ010000001.1"/>
</dbReference>
<keyword evidence="4" id="KW-0378">Hydrolase</keyword>
<evidence type="ECO:0000256" key="6">
    <source>
        <dbReference type="SAM" id="Coils"/>
    </source>
</evidence>
<keyword evidence="6" id="KW-0175">Coiled coil</keyword>
<dbReference type="InterPro" id="IPR013551">
    <property type="entry name" value="YicC-like_C"/>
</dbReference>
<evidence type="ECO:0000313" key="10">
    <source>
        <dbReference type="Proteomes" id="UP001315686"/>
    </source>
</evidence>
<evidence type="ECO:0000256" key="1">
    <source>
        <dbReference type="ARBA" id="ARBA00001968"/>
    </source>
</evidence>
<gene>
    <name evidence="9" type="ORF">IV417_05750</name>
</gene>
<name>A0AAP2CNK0_9RHOB</name>
<dbReference type="Pfam" id="PF08340">
    <property type="entry name" value="YicC-like_C"/>
    <property type="match status" value="1"/>
</dbReference>
<organism evidence="9 10">
    <name type="scientific">Harenicola maris</name>
    <dbReference type="NCBI Taxonomy" id="2841044"/>
    <lineage>
        <taxon>Bacteria</taxon>
        <taxon>Pseudomonadati</taxon>
        <taxon>Pseudomonadota</taxon>
        <taxon>Alphaproteobacteria</taxon>
        <taxon>Rhodobacterales</taxon>
        <taxon>Paracoccaceae</taxon>
        <taxon>Harenicola</taxon>
    </lineage>
</organism>
<dbReference type="PANTHER" id="PTHR30636:SF3">
    <property type="entry name" value="UPF0701 PROTEIN YICC"/>
    <property type="match status" value="1"/>
</dbReference>
<dbReference type="EMBL" id="JADQAZ010000001">
    <property type="protein sequence ID" value="MBT0956880.1"/>
    <property type="molecule type" value="Genomic_DNA"/>
</dbReference>